<accession>A0A6M0RT91</accession>
<evidence type="ECO:0000313" key="4">
    <source>
        <dbReference type="Proteomes" id="UP000481033"/>
    </source>
</evidence>
<gene>
    <name evidence="3" type="ORF">DXZ20_27735</name>
</gene>
<dbReference type="AlphaFoldDB" id="A0A6M0RT91"/>
<dbReference type="Proteomes" id="UP000481033">
    <property type="component" value="Unassembled WGS sequence"/>
</dbReference>
<sequence length="94" mass="10344">MKIITIKRIMVLSELQRGELAVVDQVSSGKNNQAFVHRLAGLGIIVDSSVRVLRKVGFGGPLHIRVGATTEVAIRRKEADQIVVRNVETCSHRT</sequence>
<dbReference type="PANTHER" id="PTHR43151">
    <property type="entry name" value="FEOA FAMILY PROTEIN"/>
    <property type="match status" value="1"/>
</dbReference>
<organism evidence="3 4">
    <name type="scientific">Adonisia turfae CCMR0081</name>
    <dbReference type="NCBI Taxonomy" id="2292702"/>
    <lineage>
        <taxon>Bacteria</taxon>
        <taxon>Bacillati</taxon>
        <taxon>Cyanobacteriota</taxon>
        <taxon>Adonisia</taxon>
        <taxon>Adonisia turfae</taxon>
    </lineage>
</organism>
<evidence type="ECO:0000256" key="1">
    <source>
        <dbReference type="ARBA" id="ARBA00023004"/>
    </source>
</evidence>
<dbReference type="GO" id="GO:0046914">
    <property type="term" value="F:transition metal ion binding"/>
    <property type="evidence" value="ECO:0007669"/>
    <property type="project" value="InterPro"/>
</dbReference>
<dbReference type="PANTHER" id="PTHR43151:SF1">
    <property type="entry name" value="SSR2333 PROTEIN"/>
    <property type="match status" value="1"/>
</dbReference>
<dbReference type="EMBL" id="QXHD01000004">
    <property type="protein sequence ID" value="NEZ59369.1"/>
    <property type="molecule type" value="Genomic_DNA"/>
</dbReference>
<dbReference type="InterPro" id="IPR038157">
    <property type="entry name" value="FeoA_core_dom"/>
</dbReference>
<dbReference type="Gene3D" id="2.30.30.90">
    <property type="match status" value="1"/>
</dbReference>
<name>A0A6M0RT91_9CYAN</name>
<evidence type="ECO:0000313" key="3">
    <source>
        <dbReference type="EMBL" id="NEZ59369.1"/>
    </source>
</evidence>
<dbReference type="SMART" id="SM00899">
    <property type="entry name" value="FeoA"/>
    <property type="match status" value="1"/>
</dbReference>
<comment type="caution">
    <text evidence="3">The sequence shown here is derived from an EMBL/GenBank/DDBJ whole genome shotgun (WGS) entry which is preliminary data.</text>
</comment>
<keyword evidence="4" id="KW-1185">Reference proteome</keyword>
<dbReference type="RefSeq" id="WP_250564639.1">
    <property type="nucleotide sequence ID" value="NZ_QXHD01000004.1"/>
</dbReference>
<proteinExistence type="predicted"/>
<dbReference type="Pfam" id="PF04023">
    <property type="entry name" value="FeoA"/>
    <property type="match status" value="1"/>
</dbReference>
<feature type="domain" description="Ferrous iron transporter FeoA-like" evidence="2">
    <location>
        <begin position="10"/>
        <end position="86"/>
    </location>
</feature>
<dbReference type="InterPro" id="IPR008988">
    <property type="entry name" value="Transcriptional_repressor_C"/>
</dbReference>
<reference evidence="3 4" key="1">
    <citation type="journal article" date="2020" name="Microb. Ecol.">
        <title>Ecogenomics of the Marine Benthic Filamentous Cyanobacterium Adonisia.</title>
        <authorList>
            <person name="Walter J.M."/>
            <person name="Coutinho F.H."/>
            <person name="Leomil L."/>
            <person name="Hargreaves P.I."/>
            <person name="Campeao M.E."/>
            <person name="Vieira V.V."/>
            <person name="Silva B.S."/>
            <person name="Fistarol G.O."/>
            <person name="Salomon P.S."/>
            <person name="Sawabe T."/>
            <person name="Mino S."/>
            <person name="Hosokawa M."/>
            <person name="Miyashita H."/>
            <person name="Maruyama F."/>
            <person name="van Verk M.C."/>
            <person name="Dutilh B.E."/>
            <person name="Thompson C.C."/>
            <person name="Thompson F.L."/>
        </authorList>
    </citation>
    <scope>NUCLEOTIDE SEQUENCE [LARGE SCALE GENOMIC DNA]</scope>
    <source>
        <strain evidence="3 4">CCMR0081</strain>
    </source>
</reference>
<dbReference type="SUPFAM" id="SSF50037">
    <property type="entry name" value="C-terminal domain of transcriptional repressors"/>
    <property type="match status" value="1"/>
</dbReference>
<keyword evidence="1" id="KW-0408">Iron</keyword>
<evidence type="ECO:0000259" key="2">
    <source>
        <dbReference type="SMART" id="SM00899"/>
    </source>
</evidence>
<dbReference type="InterPro" id="IPR007167">
    <property type="entry name" value="Fe-transptr_FeoA-like"/>
</dbReference>
<protein>
    <submittedName>
        <fullName evidence="3">Ferrous iron transport protein A</fullName>
    </submittedName>
</protein>
<dbReference type="InterPro" id="IPR053184">
    <property type="entry name" value="FeoA-like"/>
</dbReference>